<evidence type="ECO:0000256" key="1">
    <source>
        <dbReference type="SAM" id="Phobius"/>
    </source>
</evidence>
<reference evidence="2 3" key="1">
    <citation type="journal article" date="2024" name="J Genomics">
        <title>Draft genome sequencing and assembly of Favolaschia claudopus CIRM-BRFM 2984 isolated from oak limbs.</title>
        <authorList>
            <person name="Navarro D."/>
            <person name="Drula E."/>
            <person name="Chaduli D."/>
            <person name="Cazenave R."/>
            <person name="Ahrendt S."/>
            <person name="Wang J."/>
            <person name="Lipzen A."/>
            <person name="Daum C."/>
            <person name="Barry K."/>
            <person name="Grigoriev I.V."/>
            <person name="Favel A."/>
            <person name="Rosso M.N."/>
            <person name="Martin F."/>
        </authorList>
    </citation>
    <scope>NUCLEOTIDE SEQUENCE [LARGE SCALE GENOMIC DNA]</scope>
    <source>
        <strain evidence="2 3">CIRM-BRFM 2984</strain>
    </source>
</reference>
<feature type="transmembrane region" description="Helical" evidence="1">
    <location>
        <begin position="24"/>
        <end position="43"/>
    </location>
</feature>
<dbReference type="AlphaFoldDB" id="A0AAW0DJP3"/>
<organism evidence="2 3">
    <name type="scientific">Favolaschia claudopus</name>
    <dbReference type="NCBI Taxonomy" id="2862362"/>
    <lineage>
        <taxon>Eukaryota</taxon>
        <taxon>Fungi</taxon>
        <taxon>Dikarya</taxon>
        <taxon>Basidiomycota</taxon>
        <taxon>Agaricomycotina</taxon>
        <taxon>Agaricomycetes</taxon>
        <taxon>Agaricomycetidae</taxon>
        <taxon>Agaricales</taxon>
        <taxon>Marasmiineae</taxon>
        <taxon>Mycenaceae</taxon>
        <taxon>Favolaschia</taxon>
    </lineage>
</organism>
<name>A0AAW0DJP3_9AGAR</name>
<keyword evidence="1" id="KW-0472">Membrane</keyword>
<sequence>MLYDALPTSAAGKTSSLRRHKRRYAYLCVFATLVVVGFLSFAVRTEHVQSKLAEIQLQLCTPALTAVVPEEQTPRMYLRVGPLGGEGMGSVLQHFKQSIVLSQVLDSSLHFGWNEVWDHRYSQSEIYNANAESQTLNVTKACRVQDFIPHEDRDTVVRGWCAGEDSAIARLDEVKTRMADCTGILDTEVDELTQDLNGCIMPWVRSRLIPPPSSSSFSPPSLSFSSNPSRPMSVGIHIRWGDTAPPPGTDISTHDFYGSMNFPDIARILTDLRAFSSLNPLEITIAMEEADRAVIALLNLDSAEEYTLLDSPQTQALDDLRVLSQSDVLLLGESSYGVLTHLLAPPGLTIVKGGGLGKFRNTSGFGRHVVYLDDYKAEDIELLLIPAGAGQK</sequence>
<protein>
    <submittedName>
        <fullName evidence="2">Uncharacterized protein</fullName>
    </submittedName>
</protein>
<evidence type="ECO:0000313" key="3">
    <source>
        <dbReference type="Proteomes" id="UP001362999"/>
    </source>
</evidence>
<accession>A0AAW0DJP3</accession>
<keyword evidence="1" id="KW-0812">Transmembrane</keyword>
<keyword evidence="1" id="KW-1133">Transmembrane helix</keyword>
<gene>
    <name evidence="2" type="ORF">R3P38DRAFT_2857423</name>
</gene>
<dbReference type="EMBL" id="JAWWNJ010000007">
    <property type="protein sequence ID" value="KAK7051801.1"/>
    <property type="molecule type" value="Genomic_DNA"/>
</dbReference>
<comment type="caution">
    <text evidence="2">The sequence shown here is derived from an EMBL/GenBank/DDBJ whole genome shotgun (WGS) entry which is preliminary data.</text>
</comment>
<evidence type="ECO:0000313" key="2">
    <source>
        <dbReference type="EMBL" id="KAK7051801.1"/>
    </source>
</evidence>
<keyword evidence="3" id="KW-1185">Reference proteome</keyword>
<proteinExistence type="predicted"/>
<dbReference type="Proteomes" id="UP001362999">
    <property type="component" value="Unassembled WGS sequence"/>
</dbReference>